<dbReference type="OMA" id="SYQCPFY"/>
<feature type="transmembrane region" description="Helical" evidence="1">
    <location>
        <begin position="6"/>
        <end position="25"/>
    </location>
</feature>
<dbReference type="GO" id="GO:0005886">
    <property type="term" value="C:plasma membrane"/>
    <property type="evidence" value="ECO:0007669"/>
    <property type="project" value="TreeGrafter"/>
</dbReference>
<keyword evidence="3" id="KW-1185">Reference proteome</keyword>
<proteinExistence type="predicted"/>
<dbReference type="Proteomes" id="UP000005226">
    <property type="component" value="Chromosome 22"/>
</dbReference>
<feature type="transmembrane region" description="Helical" evidence="1">
    <location>
        <begin position="158"/>
        <end position="180"/>
    </location>
</feature>
<dbReference type="RefSeq" id="XP_029686681.1">
    <property type="nucleotide sequence ID" value="XM_029830821.1"/>
</dbReference>
<dbReference type="PANTHER" id="PTHR15573:SF0">
    <property type="entry name" value="G-PROTEIN COUPLED RECEPTOR 160-RELATED"/>
    <property type="match status" value="1"/>
</dbReference>
<dbReference type="AlphaFoldDB" id="A0A3B5K7G2"/>
<dbReference type="SUPFAM" id="SSF81321">
    <property type="entry name" value="Family A G protein-coupled receptor-like"/>
    <property type="match status" value="1"/>
</dbReference>
<reference evidence="2 3" key="1">
    <citation type="journal article" date="2011" name="Genome Biol. Evol.">
        <title>Integration of the genetic map and genome assembly of fugu facilitates insights into distinct features of genome evolution in teleosts and mammals.</title>
        <authorList>
            <person name="Kai W."/>
            <person name="Kikuchi K."/>
            <person name="Tohari S."/>
            <person name="Chew A.K."/>
            <person name="Tay A."/>
            <person name="Fujiwara A."/>
            <person name="Hosoya S."/>
            <person name="Suetake H."/>
            <person name="Naruse K."/>
            <person name="Brenner S."/>
            <person name="Suzuki Y."/>
            <person name="Venkatesh B."/>
        </authorList>
    </citation>
    <scope>NUCLEOTIDE SEQUENCE [LARGE SCALE GENOMIC DNA]</scope>
</reference>
<dbReference type="RefSeq" id="XP_029686680.1">
    <property type="nucleotide sequence ID" value="XM_029830820.1"/>
</dbReference>
<evidence type="ECO:0000313" key="3">
    <source>
        <dbReference type="Proteomes" id="UP000005226"/>
    </source>
</evidence>
<dbReference type="OrthoDB" id="9947933at2759"/>
<dbReference type="CTD" id="26996"/>
<gene>
    <name evidence="2" type="primary">gpr160</name>
</gene>
<dbReference type="KEGG" id="tru:115247894"/>
<feature type="transmembrane region" description="Helical" evidence="1">
    <location>
        <begin position="37"/>
        <end position="57"/>
    </location>
</feature>
<evidence type="ECO:0000256" key="1">
    <source>
        <dbReference type="SAM" id="Phobius"/>
    </source>
</evidence>
<dbReference type="GeneID" id="115247894"/>
<name>A0A3B5K7G2_TAKRU</name>
<sequence length="298" mass="32894">MELPILSILLSLGVQSGLNWTLVFFQRNHISKSFLGIFIVSLAVVDTTLTLCVGALYSANGSLTLLGLKLTRFHVCLLVQILGQVYSSFHGPVLCLAGLDHFSTVTQRGHPNSARARWLVYLALTIIMWFGVFFYVFLLSDFVPVLEDVPHSQIHQCWVFHTSQILQNAMFALAVGFVVIRLGHSAGLLRDPPSEEKTRAEKGSHCRSSVIHQTTEILLSTWTPFLLLLAVLLLFPVGIPAHLGLNGAWISFLNSLLIAVALCAVHPVTRSAQDLDAVPPDSFCEWRFKFSLAAEDTT</sequence>
<keyword evidence="1" id="KW-0812">Transmembrane</keyword>
<dbReference type="Gene3D" id="1.20.1070.10">
    <property type="entry name" value="Rhodopsin 7-helix transmembrane proteins"/>
    <property type="match status" value="1"/>
</dbReference>
<dbReference type="GO" id="GO:0043235">
    <property type="term" value="C:receptor complex"/>
    <property type="evidence" value="ECO:0007669"/>
    <property type="project" value="TreeGrafter"/>
</dbReference>
<organism evidence="2 3">
    <name type="scientific">Takifugu rubripes</name>
    <name type="common">Japanese pufferfish</name>
    <name type="synonym">Fugu rubripes</name>
    <dbReference type="NCBI Taxonomy" id="31033"/>
    <lineage>
        <taxon>Eukaryota</taxon>
        <taxon>Metazoa</taxon>
        <taxon>Chordata</taxon>
        <taxon>Craniata</taxon>
        <taxon>Vertebrata</taxon>
        <taxon>Euteleostomi</taxon>
        <taxon>Actinopterygii</taxon>
        <taxon>Neopterygii</taxon>
        <taxon>Teleostei</taxon>
        <taxon>Neoteleostei</taxon>
        <taxon>Acanthomorphata</taxon>
        <taxon>Eupercaria</taxon>
        <taxon>Tetraodontiformes</taxon>
        <taxon>Tetradontoidea</taxon>
        <taxon>Tetraodontidae</taxon>
        <taxon>Takifugu</taxon>
    </lineage>
</organism>
<dbReference type="RefSeq" id="XP_029686682.1">
    <property type="nucleotide sequence ID" value="XM_029830822.1"/>
</dbReference>
<dbReference type="GeneTree" id="ENSGT00390000015520"/>
<accession>A0A3B5K7G2</accession>
<feature type="transmembrane region" description="Helical" evidence="1">
    <location>
        <begin position="118"/>
        <end position="138"/>
    </location>
</feature>
<dbReference type="InParanoid" id="A0A3B5K7G2"/>
<evidence type="ECO:0000313" key="2">
    <source>
        <dbReference type="Ensembl" id="ENSTRUP00000051348.2"/>
    </source>
</evidence>
<feature type="transmembrane region" description="Helical" evidence="1">
    <location>
        <begin position="77"/>
        <end position="97"/>
    </location>
</feature>
<dbReference type="Ensembl" id="ENSTRUT00000057721.2">
    <property type="protein sequence ID" value="ENSTRUP00000051348.2"/>
    <property type="gene ID" value="ENSTRUG00000021880.2"/>
</dbReference>
<dbReference type="STRING" id="31033.ENSTRUP00000051348"/>
<feature type="transmembrane region" description="Helical" evidence="1">
    <location>
        <begin position="217"/>
        <end position="239"/>
    </location>
</feature>
<reference evidence="2" key="3">
    <citation type="submission" date="2025-09" db="UniProtKB">
        <authorList>
            <consortium name="Ensembl"/>
        </authorList>
    </citation>
    <scope>IDENTIFICATION</scope>
</reference>
<dbReference type="InterPro" id="IPR042353">
    <property type="entry name" value="GPR160"/>
</dbReference>
<keyword evidence="1" id="KW-0472">Membrane</keyword>
<feature type="transmembrane region" description="Helical" evidence="1">
    <location>
        <begin position="245"/>
        <end position="265"/>
    </location>
</feature>
<protein>
    <submittedName>
        <fullName evidence="2">G protein-coupled receptor 160</fullName>
    </submittedName>
</protein>
<keyword evidence="1" id="KW-1133">Transmembrane helix</keyword>
<reference evidence="2" key="2">
    <citation type="submission" date="2025-08" db="UniProtKB">
        <authorList>
            <consortium name="Ensembl"/>
        </authorList>
    </citation>
    <scope>IDENTIFICATION</scope>
</reference>
<dbReference type="FunCoup" id="A0A3B5K7G2">
    <property type="interactions" value="814"/>
</dbReference>
<dbReference type="PANTHER" id="PTHR15573">
    <property type="entry name" value="G-PROTEIN COUPLED RECEPTOR 160-RELATED"/>
    <property type="match status" value="1"/>
</dbReference>